<evidence type="ECO:0000256" key="2">
    <source>
        <dbReference type="ARBA" id="ARBA00003535"/>
    </source>
</evidence>
<comment type="function">
    <text evidence="2">Nitronate monooxygenase that uses molecular oxygen to catalyze the oxidative denitrification of alkyl nitronates. Acts on propionate 3-nitronate (P3N), the presumed physiological substrate. Probably functions in the detoxification of P3N, a metabolic poison produced by plants and fungi as a defense mechanism.</text>
</comment>
<dbReference type="GO" id="GO:0016491">
    <property type="term" value="F:oxidoreductase activity"/>
    <property type="evidence" value="ECO:0007669"/>
    <property type="project" value="UniProtKB-KW"/>
</dbReference>
<comment type="catalytic activity">
    <reaction evidence="11">
        <text>3 propionate 3-nitronate + 3 O2 + H2O = 3 3-oxopropanoate + 2 nitrate + nitrite + H2O2 + 3 H(+)</text>
        <dbReference type="Rhea" id="RHEA:57332"/>
        <dbReference type="ChEBI" id="CHEBI:15377"/>
        <dbReference type="ChEBI" id="CHEBI:15378"/>
        <dbReference type="ChEBI" id="CHEBI:15379"/>
        <dbReference type="ChEBI" id="CHEBI:16240"/>
        <dbReference type="ChEBI" id="CHEBI:16301"/>
        <dbReference type="ChEBI" id="CHEBI:17632"/>
        <dbReference type="ChEBI" id="CHEBI:33190"/>
        <dbReference type="ChEBI" id="CHEBI:136067"/>
    </reaction>
</comment>
<sequence>MSWNENVFIKKFKITYPIVQAGMAGGITTPELVAAVSNYGALGSIGAGYMSASEMAEAIRDTKQLTNKPFNVNVFVPSIDLLEVKEEQRQKALEVLKPYFENLNIREEPVIRDYSTVFNNQIDAIIEEGAAVCSFTFGAPPREVVSRLKEKGVLLIGTATTAAEAIVLEESGMDAIVAQGSEAGGHRGSFPDTREDVQIGIMSLLPRITDCVTIPVIAAGGIMDGRGINAALSLGAQGVQLGTIFLATEESGAHPVYKEKVINSDEQSTMMTKAFSGKYARGIRNTFMEEMEHQKDCILPYPMQHDLTSGLRKGAAARQNPNYMSLWAGQGIGMVKQSQSVIQVLDELIRKMYVGASRR</sequence>
<keyword evidence="9" id="KW-0503">Monooxygenase</keyword>
<keyword evidence="7" id="KW-0288">FMN</keyword>
<dbReference type="Pfam" id="PF03060">
    <property type="entry name" value="NMO"/>
    <property type="match status" value="1"/>
</dbReference>
<name>A0ABV8AWZ3_9BACI</name>
<dbReference type="PANTHER" id="PTHR42747">
    <property type="entry name" value="NITRONATE MONOOXYGENASE-RELATED"/>
    <property type="match status" value="1"/>
</dbReference>
<accession>A0ABV8AWZ3</accession>
<evidence type="ECO:0000256" key="4">
    <source>
        <dbReference type="ARBA" id="ARBA00013457"/>
    </source>
</evidence>
<evidence type="ECO:0000313" key="12">
    <source>
        <dbReference type="EMBL" id="MFC3882184.1"/>
    </source>
</evidence>
<evidence type="ECO:0000256" key="11">
    <source>
        <dbReference type="ARBA" id="ARBA00049401"/>
    </source>
</evidence>
<evidence type="ECO:0000256" key="6">
    <source>
        <dbReference type="ARBA" id="ARBA00022630"/>
    </source>
</evidence>
<dbReference type="InterPro" id="IPR013785">
    <property type="entry name" value="Aldolase_TIM"/>
</dbReference>
<evidence type="ECO:0000256" key="1">
    <source>
        <dbReference type="ARBA" id="ARBA00001917"/>
    </source>
</evidence>
<keyword evidence="6" id="KW-0285">Flavoprotein</keyword>
<reference evidence="13" key="1">
    <citation type="journal article" date="2019" name="Int. J. Syst. Evol. Microbiol.">
        <title>The Global Catalogue of Microorganisms (GCM) 10K type strain sequencing project: providing services to taxonomists for standard genome sequencing and annotation.</title>
        <authorList>
            <consortium name="The Broad Institute Genomics Platform"/>
            <consortium name="The Broad Institute Genome Sequencing Center for Infectious Disease"/>
            <person name="Wu L."/>
            <person name="Ma J."/>
        </authorList>
    </citation>
    <scope>NUCLEOTIDE SEQUENCE [LARGE SCALE GENOMIC DNA]</scope>
    <source>
        <strain evidence="13">CCUG 61889</strain>
    </source>
</reference>
<proteinExistence type="inferred from homology"/>
<evidence type="ECO:0000256" key="3">
    <source>
        <dbReference type="ARBA" id="ARBA00009881"/>
    </source>
</evidence>
<organism evidence="12 13">
    <name type="scientific">Bacillus songklensis</name>
    <dbReference type="NCBI Taxonomy" id="1069116"/>
    <lineage>
        <taxon>Bacteria</taxon>
        <taxon>Bacillati</taxon>
        <taxon>Bacillota</taxon>
        <taxon>Bacilli</taxon>
        <taxon>Bacillales</taxon>
        <taxon>Bacillaceae</taxon>
        <taxon>Bacillus</taxon>
    </lineage>
</organism>
<keyword evidence="8 12" id="KW-0560">Oxidoreductase</keyword>
<keyword evidence="5" id="KW-0216">Detoxification</keyword>
<evidence type="ECO:0000256" key="5">
    <source>
        <dbReference type="ARBA" id="ARBA00022575"/>
    </source>
</evidence>
<dbReference type="Proteomes" id="UP001595752">
    <property type="component" value="Unassembled WGS sequence"/>
</dbReference>
<dbReference type="CDD" id="cd04730">
    <property type="entry name" value="NPD_like"/>
    <property type="match status" value="1"/>
</dbReference>
<dbReference type="RefSeq" id="WP_377911419.1">
    <property type="nucleotide sequence ID" value="NZ_JBHRZT010000007.1"/>
</dbReference>
<gene>
    <name evidence="12" type="ORF">ACFOU2_01045</name>
</gene>
<dbReference type="EMBL" id="JBHRZT010000007">
    <property type="protein sequence ID" value="MFC3882184.1"/>
    <property type="molecule type" value="Genomic_DNA"/>
</dbReference>
<comment type="cofactor">
    <cofactor evidence="1">
        <name>FMN</name>
        <dbReference type="ChEBI" id="CHEBI:58210"/>
    </cofactor>
</comment>
<dbReference type="Gene3D" id="3.20.20.70">
    <property type="entry name" value="Aldolase class I"/>
    <property type="match status" value="1"/>
</dbReference>
<protein>
    <recommendedName>
        <fullName evidence="4">Probable nitronate monooxygenase</fullName>
    </recommendedName>
    <alternativeName>
        <fullName evidence="10">Propionate 3-nitronate monooxygenase</fullName>
    </alternativeName>
</protein>
<evidence type="ECO:0000256" key="10">
    <source>
        <dbReference type="ARBA" id="ARBA00031155"/>
    </source>
</evidence>
<evidence type="ECO:0000256" key="9">
    <source>
        <dbReference type="ARBA" id="ARBA00023033"/>
    </source>
</evidence>
<dbReference type="InterPro" id="IPR004136">
    <property type="entry name" value="NMO"/>
</dbReference>
<keyword evidence="13" id="KW-1185">Reference proteome</keyword>
<comment type="caution">
    <text evidence="12">The sequence shown here is derived from an EMBL/GenBank/DDBJ whole genome shotgun (WGS) entry which is preliminary data.</text>
</comment>
<evidence type="ECO:0000256" key="7">
    <source>
        <dbReference type="ARBA" id="ARBA00022643"/>
    </source>
</evidence>
<comment type="similarity">
    <text evidence="3">Belongs to the nitronate monooxygenase family. NMO class I subfamily.</text>
</comment>
<evidence type="ECO:0000256" key="8">
    <source>
        <dbReference type="ARBA" id="ARBA00023002"/>
    </source>
</evidence>
<dbReference type="PANTHER" id="PTHR42747:SF3">
    <property type="entry name" value="NITRONATE MONOOXYGENASE-RELATED"/>
    <property type="match status" value="1"/>
</dbReference>
<dbReference type="SUPFAM" id="SSF51412">
    <property type="entry name" value="Inosine monophosphate dehydrogenase (IMPDH)"/>
    <property type="match status" value="1"/>
</dbReference>
<evidence type="ECO:0000313" key="13">
    <source>
        <dbReference type="Proteomes" id="UP001595752"/>
    </source>
</evidence>